<keyword evidence="2" id="KW-1185">Reference proteome</keyword>
<organism evidence="1 2">
    <name type="scientific">Flavimaricola marinus</name>
    <dbReference type="NCBI Taxonomy" id="1819565"/>
    <lineage>
        <taxon>Bacteria</taxon>
        <taxon>Pseudomonadati</taxon>
        <taxon>Pseudomonadota</taxon>
        <taxon>Alphaproteobacteria</taxon>
        <taxon>Rhodobacterales</taxon>
        <taxon>Paracoccaceae</taxon>
        <taxon>Flavimaricola</taxon>
    </lineage>
</organism>
<protein>
    <submittedName>
        <fullName evidence="1">Uncharacterized protein</fullName>
    </submittedName>
</protein>
<evidence type="ECO:0000313" key="1">
    <source>
        <dbReference type="EMBL" id="SMY07252.1"/>
    </source>
</evidence>
<accession>A0A238LCE4</accession>
<dbReference type="InterPro" id="IPR046723">
    <property type="entry name" value="DUF6615"/>
</dbReference>
<proteinExistence type="predicted"/>
<dbReference type="EMBL" id="FXZK01000001">
    <property type="protein sequence ID" value="SMY07252.1"/>
    <property type="molecule type" value="Genomic_DNA"/>
</dbReference>
<name>A0A238LCE4_9RHOB</name>
<evidence type="ECO:0000313" key="2">
    <source>
        <dbReference type="Proteomes" id="UP000201613"/>
    </source>
</evidence>
<sequence>MSLCVSFQEMSKWTWSQLERSFRLNAPFNEETITETILLELKDRHPTDIAIVSFSKIQEKRLGADWEFWFTDKNGQRGIGWRVQAKRLYRPAEEYSALKPSETASSSQIQTLISQAQSQGLVPIYCFYNSVSDPNDVAQGWACRSFSANKWLFGCSIAHAVDVHNLGKRDFKAVSQISMPWHCAVCCQGFSRPESDLPQRVAGVSRNLPNFGRDTDATADLSTDLPEYVKLLAQESVFRGDISGSEIDFEETLYGLSEGESKQLRGVAVFKHTEADE</sequence>
<dbReference type="Pfam" id="PF20320">
    <property type="entry name" value="DUF6615"/>
    <property type="match status" value="1"/>
</dbReference>
<reference evidence="1 2" key="1">
    <citation type="submission" date="2017-05" db="EMBL/GenBank/DDBJ databases">
        <authorList>
            <person name="Song R."/>
            <person name="Chenine A.L."/>
            <person name="Ruprecht R.M."/>
        </authorList>
    </citation>
    <scope>NUCLEOTIDE SEQUENCE [LARGE SCALE GENOMIC DNA]</scope>
    <source>
        <strain evidence="1 2">CECT 8899</strain>
    </source>
</reference>
<gene>
    <name evidence="1" type="ORF">LOM8899_01385</name>
</gene>
<dbReference type="Proteomes" id="UP000201613">
    <property type="component" value="Unassembled WGS sequence"/>
</dbReference>
<dbReference type="AlphaFoldDB" id="A0A238LCE4"/>